<comment type="caution">
    <text evidence="1">The sequence shown here is derived from an EMBL/GenBank/DDBJ whole genome shotgun (WGS) entry which is preliminary data.</text>
</comment>
<reference evidence="1 2" key="1">
    <citation type="journal article" date="2014" name="Genome Announc.">
        <title>Draft genome sequences of eight enterohepatic helicobacter species isolated from both laboratory and wild rodents.</title>
        <authorList>
            <person name="Sheh A."/>
            <person name="Shen Z."/>
            <person name="Fox J.G."/>
        </authorList>
    </citation>
    <scope>NUCLEOTIDE SEQUENCE [LARGE SCALE GENOMIC DNA]</scope>
    <source>
        <strain evidence="1 2">ATCC 49320</strain>
    </source>
</reference>
<gene>
    <name evidence="1" type="ORF">LS79_010725</name>
</gene>
<accession>A0A4U8U5U2</accession>
<sequence length="115" mass="12876">MGEVNMGFRKKISPGVISAVCVFAFVACGDSKGTPKCDDKEVQKEFGMKFVKIFGMGSDMSKDIDKKDVEKFVKSIEFQNTITEKFDEAQKSYLQDKNTNGSQCSRRFYVSNNGV</sequence>
<organism evidence="1 2">
    <name type="scientific">Helicobacter bilis</name>
    <dbReference type="NCBI Taxonomy" id="37372"/>
    <lineage>
        <taxon>Bacteria</taxon>
        <taxon>Pseudomonadati</taxon>
        <taxon>Campylobacterota</taxon>
        <taxon>Epsilonproteobacteria</taxon>
        <taxon>Campylobacterales</taxon>
        <taxon>Helicobacteraceae</taxon>
        <taxon>Helicobacter</taxon>
    </lineage>
</organism>
<protein>
    <submittedName>
        <fullName evidence="1">Uncharacterized protein</fullName>
    </submittedName>
</protein>
<proteinExistence type="predicted"/>
<dbReference type="Proteomes" id="UP000029857">
    <property type="component" value="Unassembled WGS sequence"/>
</dbReference>
<dbReference type="RefSeq" id="WP_138196298.1">
    <property type="nucleotide sequence ID" value="NZ_CAMCCI010000108.1"/>
</dbReference>
<dbReference type="AlphaFoldDB" id="A0A4U8U5U2"/>
<dbReference type="EMBL" id="JRPJ02000065">
    <property type="protein sequence ID" value="TLE07993.1"/>
    <property type="molecule type" value="Genomic_DNA"/>
</dbReference>
<evidence type="ECO:0000313" key="2">
    <source>
        <dbReference type="Proteomes" id="UP000029857"/>
    </source>
</evidence>
<name>A0A4U8U5U2_9HELI</name>
<evidence type="ECO:0000313" key="1">
    <source>
        <dbReference type="EMBL" id="TLE07993.1"/>
    </source>
</evidence>